<dbReference type="PANTHER" id="PTHR44591">
    <property type="entry name" value="STRESS RESPONSE REGULATOR PROTEIN 1"/>
    <property type="match status" value="1"/>
</dbReference>
<organism evidence="8 9">
    <name type="scientific">Candidatus Danuiimicrobium aquiferis</name>
    <dbReference type="NCBI Taxonomy" id="1801832"/>
    <lineage>
        <taxon>Bacteria</taxon>
        <taxon>Pseudomonadati</taxon>
        <taxon>Candidatus Omnitrophota</taxon>
        <taxon>Candidatus Danuiimicrobium</taxon>
    </lineage>
</organism>
<evidence type="ECO:0000256" key="1">
    <source>
        <dbReference type="ARBA" id="ARBA00022553"/>
    </source>
</evidence>
<dbReference type="FunFam" id="3.40.50.2300:FF:000001">
    <property type="entry name" value="DNA-binding response regulator PhoB"/>
    <property type="match status" value="1"/>
</dbReference>
<dbReference type="EMBL" id="MHFR01000005">
    <property type="protein sequence ID" value="OGW99470.1"/>
    <property type="molecule type" value="Genomic_DNA"/>
</dbReference>
<keyword evidence="5" id="KW-0804">Transcription</keyword>
<keyword evidence="1 6" id="KW-0597">Phosphoprotein</keyword>
<keyword evidence="3" id="KW-0805">Transcription regulation</keyword>
<gene>
    <name evidence="8" type="ORF">A3G33_00940</name>
</gene>
<feature type="modified residue" description="4-aspartylphosphate" evidence="6">
    <location>
        <position position="52"/>
    </location>
</feature>
<dbReference type="SUPFAM" id="SSF52172">
    <property type="entry name" value="CheY-like"/>
    <property type="match status" value="1"/>
</dbReference>
<dbReference type="InterPro" id="IPR001789">
    <property type="entry name" value="Sig_transdc_resp-reg_receiver"/>
</dbReference>
<sequence>MKKILVVDDEEDIREMLKSMLSDTGYDVILASDGKDALRKVYLMKPDLILLDISMPEIDGSEVCFELKKKEATKQIPVIIMTAMSDKDGQFAGMRMIGGYPTFAKPFDWEELLGTIREILSTGKK</sequence>
<dbReference type="PANTHER" id="PTHR44591:SF3">
    <property type="entry name" value="RESPONSE REGULATORY DOMAIN-CONTAINING PROTEIN"/>
    <property type="match status" value="1"/>
</dbReference>
<dbReference type="Pfam" id="PF00072">
    <property type="entry name" value="Response_reg"/>
    <property type="match status" value="1"/>
</dbReference>
<feature type="domain" description="Response regulatory" evidence="7">
    <location>
        <begin position="3"/>
        <end position="120"/>
    </location>
</feature>
<evidence type="ECO:0000256" key="2">
    <source>
        <dbReference type="ARBA" id="ARBA00023012"/>
    </source>
</evidence>
<evidence type="ECO:0000313" key="9">
    <source>
        <dbReference type="Proteomes" id="UP000178187"/>
    </source>
</evidence>
<evidence type="ECO:0000256" key="4">
    <source>
        <dbReference type="ARBA" id="ARBA00023125"/>
    </source>
</evidence>
<evidence type="ECO:0000313" key="8">
    <source>
        <dbReference type="EMBL" id="OGW99470.1"/>
    </source>
</evidence>
<evidence type="ECO:0000256" key="3">
    <source>
        <dbReference type="ARBA" id="ARBA00023015"/>
    </source>
</evidence>
<proteinExistence type="predicted"/>
<reference evidence="8 9" key="1">
    <citation type="journal article" date="2016" name="Nat. Commun.">
        <title>Thousands of microbial genomes shed light on interconnected biogeochemical processes in an aquifer system.</title>
        <authorList>
            <person name="Anantharaman K."/>
            <person name="Brown C.T."/>
            <person name="Hug L.A."/>
            <person name="Sharon I."/>
            <person name="Castelle C.J."/>
            <person name="Probst A.J."/>
            <person name="Thomas B.C."/>
            <person name="Singh A."/>
            <person name="Wilkins M.J."/>
            <person name="Karaoz U."/>
            <person name="Brodie E.L."/>
            <person name="Williams K.H."/>
            <person name="Hubbard S.S."/>
            <person name="Banfield J.F."/>
        </authorList>
    </citation>
    <scope>NUCLEOTIDE SEQUENCE [LARGE SCALE GENOMIC DNA]</scope>
</reference>
<dbReference type="GO" id="GO:0003677">
    <property type="term" value="F:DNA binding"/>
    <property type="evidence" value="ECO:0007669"/>
    <property type="project" value="UniProtKB-KW"/>
</dbReference>
<dbReference type="AlphaFoldDB" id="A0A1G1L2T0"/>
<keyword evidence="2" id="KW-0902">Two-component regulatory system</keyword>
<keyword evidence="4" id="KW-0238">DNA-binding</keyword>
<dbReference type="Gene3D" id="3.40.50.2300">
    <property type="match status" value="1"/>
</dbReference>
<dbReference type="InterPro" id="IPR011006">
    <property type="entry name" value="CheY-like_superfamily"/>
</dbReference>
<evidence type="ECO:0000256" key="6">
    <source>
        <dbReference type="PROSITE-ProRule" id="PRU00169"/>
    </source>
</evidence>
<dbReference type="InterPro" id="IPR050595">
    <property type="entry name" value="Bact_response_regulator"/>
</dbReference>
<name>A0A1G1L2T0_9BACT</name>
<comment type="caution">
    <text evidence="8">The sequence shown here is derived from an EMBL/GenBank/DDBJ whole genome shotgun (WGS) entry which is preliminary data.</text>
</comment>
<evidence type="ECO:0000259" key="7">
    <source>
        <dbReference type="PROSITE" id="PS50110"/>
    </source>
</evidence>
<dbReference type="GO" id="GO:0000160">
    <property type="term" value="P:phosphorelay signal transduction system"/>
    <property type="evidence" value="ECO:0007669"/>
    <property type="project" value="UniProtKB-KW"/>
</dbReference>
<accession>A0A1G1L2T0</accession>
<dbReference type="Proteomes" id="UP000178187">
    <property type="component" value="Unassembled WGS sequence"/>
</dbReference>
<protein>
    <recommendedName>
        <fullName evidence="7">Response regulatory domain-containing protein</fullName>
    </recommendedName>
</protein>
<dbReference type="SMART" id="SM00448">
    <property type="entry name" value="REC"/>
    <property type="match status" value="1"/>
</dbReference>
<dbReference type="PROSITE" id="PS50110">
    <property type="entry name" value="RESPONSE_REGULATORY"/>
    <property type="match status" value="1"/>
</dbReference>
<evidence type="ECO:0000256" key="5">
    <source>
        <dbReference type="ARBA" id="ARBA00023163"/>
    </source>
</evidence>